<dbReference type="Pfam" id="PF14305">
    <property type="entry name" value="ATPgrasp_TupA"/>
    <property type="match status" value="1"/>
</dbReference>
<keyword evidence="1" id="KW-1133">Transmembrane helix</keyword>
<sequence length="102" mass="11882">MYTDKYEVRKYVEKTIGAKYLNHVIGLYDSFQEIDFDSLPDAFALKATHGSSYNIIVTDKEKLDRKAAKDLIIFLIPSGIYFLSDTAMMVLIMMWNQKMERN</sequence>
<evidence type="ECO:0000256" key="1">
    <source>
        <dbReference type="SAM" id="Phobius"/>
    </source>
</evidence>
<accession>A0ABS2E7T8</accession>
<comment type="caution">
    <text evidence="2">The sequence shown here is derived from an EMBL/GenBank/DDBJ whole genome shotgun (WGS) entry which is preliminary data.</text>
</comment>
<organism evidence="2 3">
    <name type="scientific">Faecalicatena fissicatena</name>
    <dbReference type="NCBI Taxonomy" id="290055"/>
    <lineage>
        <taxon>Bacteria</taxon>
        <taxon>Bacillati</taxon>
        <taxon>Bacillota</taxon>
        <taxon>Clostridia</taxon>
        <taxon>Lachnospirales</taxon>
        <taxon>Lachnospiraceae</taxon>
        <taxon>Faecalicatena</taxon>
    </lineage>
</organism>
<gene>
    <name evidence="2" type="ORF">H7U36_06200</name>
</gene>
<name>A0ABS2E7T8_9FIRM</name>
<reference evidence="2 3" key="1">
    <citation type="journal article" date="2021" name="Sci. Rep.">
        <title>The distribution of antibiotic resistance genes in chicken gut microbiota commensals.</title>
        <authorList>
            <person name="Juricova H."/>
            <person name="Matiasovicova J."/>
            <person name="Kubasova T."/>
            <person name="Cejkova D."/>
            <person name="Rychlik I."/>
        </authorList>
    </citation>
    <scope>NUCLEOTIDE SEQUENCE [LARGE SCALE GENOMIC DNA]</scope>
    <source>
        <strain evidence="2 3">An773</strain>
    </source>
</reference>
<dbReference type="Proteomes" id="UP000716906">
    <property type="component" value="Unassembled WGS sequence"/>
</dbReference>
<protein>
    <submittedName>
        <fullName evidence="2">Uncharacterized protein</fullName>
    </submittedName>
</protein>
<keyword evidence="1" id="KW-0812">Transmembrane</keyword>
<proteinExistence type="predicted"/>
<keyword evidence="3" id="KW-1185">Reference proteome</keyword>
<feature type="transmembrane region" description="Helical" evidence="1">
    <location>
        <begin position="71"/>
        <end position="95"/>
    </location>
</feature>
<keyword evidence="1" id="KW-0472">Membrane</keyword>
<dbReference type="InterPro" id="IPR029465">
    <property type="entry name" value="ATPgrasp_TupA"/>
</dbReference>
<dbReference type="EMBL" id="JACLYY010000005">
    <property type="protein sequence ID" value="MBM6737701.1"/>
    <property type="molecule type" value="Genomic_DNA"/>
</dbReference>
<evidence type="ECO:0000313" key="2">
    <source>
        <dbReference type="EMBL" id="MBM6737701.1"/>
    </source>
</evidence>
<evidence type="ECO:0000313" key="3">
    <source>
        <dbReference type="Proteomes" id="UP000716906"/>
    </source>
</evidence>